<dbReference type="InParanoid" id="K0Z9U2"/>
<dbReference type="OrthoDB" id="8780795at2"/>
<dbReference type="PATRIC" id="fig|742818.3.peg.889"/>
<evidence type="ECO:0000313" key="2">
    <source>
        <dbReference type="Proteomes" id="UP000006069"/>
    </source>
</evidence>
<dbReference type="AlphaFoldDB" id="K0Z9U2"/>
<dbReference type="RefSeq" id="WP_009139055.1">
    <property type="nucleotide sequence ID" value="NZ_JH815198.1"/>
</dbReference>
<dbReference type="eggNOG" id="COG4412">
    <property type="taxonomic scope" value="Bacteria"/>
</dbReference>
<sequence>MLGLPDYYSARSQTGQGSDHSGILTFDMMMQNMGDHNGYSKWLVGWLPEEKITRIVANEDGISVTRNGEVLEHHDAVDGDTPSVDATLGAYADDDASETEGIVVVSNQDTGMFSSLYLVEYDRYAGNQSVRYLDAALAEHELPSGFRVFRVRGELTDDGSDYANSNLYGTVHSQLIELVDPDMDKAHTTGGIDYAPSAVGENTYGCMLFEESAITPQGYPSTNFFENASIGFTGLTIAAKDTGGETGTISVSYSDDSKPEISGELALTPTFESFSNASVLTLRASTPILKATEEMQQAQLVIDGSTYMLPFTTVKGDTVSTECLLDPEALSPSSRCELVYPAGMFVLGKTGGETLLSPEVRIPLQADSSMAKIASADLYANTAYESTTPSVSGVLSCPDGNLRFVQAGGDKLTVHTIDQNNPGHLSSSTSIPVSEGGMDEVVKALPLENNHMFVVARSAGYPSTTGLWIDLEAKAVTSKINLSGMDFWAFGARGSEIVVASRHYGDNPVGGTTLSLLSQNEDGSVSAKHAWTSSAEFIATQNHLLFSQISREGYAVETESIAAFSFDDLARHIASVGTEDFENPFPEDMRPEEYADTVFYINMQRVLLSAAESSDGYAMVFSDILQDEESSSGSELLISFGNDATKRAEVQLPLDNSSNSGVSIGRNGCVAVRSSISIGTAQGTQGLAKTVFYDSETLEAKSRLSRQRPQ</sequence>
<dbReference type="HOGENOM" id="CLU_388778_0_0_11"/>
<dbReference type="EMBL" id="ADMD01000006">
    <property type="protein sequence ID" value="EJZ84125.1"/>
    <property type="molecule type" value="Genomic_DNA"/>
</dbReference>
<protein>
    <submittedName>
        <fullName evidence="1">Uncharacterized protein</fullName>
    </submittedName>
</protein>
<keyword evidence="2" id="KW-1185">Reference proteome</keyword>
<reference evidence="1 2" key="1">
    <citation type="submission" date="2012-08" db="EMBL/GenBank/DDBJ databases">
        <title>The Genome Sequence of Slackia piriformis YIT 12062.</title>
        <authorList>
            <consortium name="The Broad Institute Genome Sequencing Platform"/>
            <person name="Earl A."/>
            <person name="Ward D."/>
            <person name="Feldgarden M."/>
            <person name="Gevers D."/>
            <person name="Morotomi M."/>
            <person name="Walker B."/>
            <person name="Young S.K."/>
            <person name="Zeng Q."/>
            <person name="Gargeya S."/>
            <person name="Fitzgerald M."/>
            <person name="Haas B."/>
            <person name="Abouelleil A."/>
            <person name="Alvarado L."/>
            <person name="Arachchi H.M."/>
            <person name="Berlin A.M."/>
            <person name="Chapman S.B."/>
            <person name="Goldberg J."/>
            <person name="Griggs A."/>
            <person name="Gujja S."/>
            <person name="Hansen M."/>
            <person name="Howarth C."/>
            <person name="Imamovic A."/>
            <person name="Larimer J."/>
            <person name="McCowen C."/>
            <person name="Montmayeur A."/>
            <person name="Murphy C."/>
            <person name="Neiman D."/>
            <person name="Pearson M."/>
            <person name="Priest M."/>
            <person name="Roberts A."/>
            <person name="Saif S."/>
            <person name="Shea T."/>
            <person name="Sisk P."/>
            <person name="Sykes S."/>
            <person name="Wortman J."/>
            <person name="Nusbaum C."/>
            <person name="Birren B."/>
        </authorList>
    </citation>
    <scope>NUCLEOTIDE SEQUENCE [LARGE SCALE GENOMIC DNA]</scope>
    <source>
        <strain evidence="1 2">YIT 12062</strain>
    </source>
</reference>
<comment type="caution">
    <text evidence="1">The sequence shown here is derived from an EMBL/GenBank/DDBJ whole genome shotgun (WGS) entry which is preliminary data.</text>
</comment>
<evidence type="ECO:0000313" key="1">
    <source>
        <dbReference type="EMBL" id="EJZ84125.1"/>
    </source>
</evidence>
<dbReference type="Proteomes" id="UP000006069">
    <property type="component" value="Unassembled WGS sequence"/>
</dbReference>
<accession>K0Z9U2</accession>
<organism evidence="1 2">
    <name type="scientific">Slackia piriformis YIT 12062</name>
    <dbReference type="NCBI Taxonomy" id="742818"/>
    <lineage>
        <taxon>Bacteria</taxon>
        <taxon>Bacillati</taxon>
        <taxon>Actinomycetota</taxon>
        <taxon>Coriobacteriia</taxon>
        <taxon>Eggerthellales</taxon>
        <taxon>Eggerthellaceae</taxon>
        <taxon>Slackia</taxon>
    </lineage>
</organism>
<proteinExistence type="predicted"/>
<gene>
    <name evidence="1" type="ORF">HMPREF9451_00838</name>
</gene>
<name>K0Z9U2_9ACTN</name>